<accession>A0A4Z0L2W8</accession>
<comment type="caution">
    <text evidence="2">The sequence shown here is derived from an EMBL/GenBank/DDBJ whole genome shotgun (WGS) entry which is preliminary data.</text>
</comment>
<feature type="non-terminal residue" evidence="2">
    <location>
        <position position="48"/>
    </location>
</feature>
<protein>
    <submittedName>
        <fullName evidence="2">Stress-induced acidophilic repeat motif-containing protein</fullName>
    </submittedName>
</protein>
<keyword evidence="3" id="KW-1185">Reference proteome</keyword>
<evidence type="ECO:0000256" key="1">
    <source>
        <dbReference type="SAM" id="MobiDB-lite"/>
    </source>
</evidence>
<sequence>MAEHRGGSGNFAEDKEKASEAGRKGGHLSGGTCNNAAQRCSAAGRRGR</sequence>
<name>A0A4Z0L2W8_SALET</name>
<gene>
    <name evidence="2" type="ORF">C9F07_24360</name>
</gene>
<dbReference type="AlphaFoldDB" id="A0A4Z0L2W8"/>
<evidence type="ECO:0000313" key="3">
    <source>
        <dbReference type="Proteomes" id="UP000298196"/>
    </source>
</evidence>
<dbReference type="Proteomes" id="UP000298196">
    <property type="component" value="Unassembled WGS sequence"/>
</dbReference>
<proteinExistence type="predicted"/>
<dbReference type="Pfam" id="PF10685">
    <property type="entry name" value="KGG"/>
    <property type="match status" value="1"/>
</dbReference>
<evidence type="ECO:0000313" key="2">
    <source>
        <dbReference type="EMBL" id="TGD50658.1"/>
    </source>
</evidence>
<organism evidence="2 3">
    <name type="scientific">Salmonella enterica subsp. enterica serovar Poona</name>
    <dbReference type="NCBI Taxonomy" id="436295"/>
    <lineage>
        <taxon>Bacteria</taxon>
        <taxon>Pseudomonadati</taxon>
        <taxon>Pseudomonadota</taxon>
        <taxon>Gammaproteobacteria</taxon>
        <taxon>Enterobacterales</taxon>
        <taxon>Enterobacteriaceae</taxon>
        <taxon>Salmonella</taxon>
    </lineage>
</organism>
<dbReference type="EMBL" id="PYKI01002467">
    <property type="protein sequence ID" value="TGD50658.1"/>
    <property type="molecule type" value="Genomic_DNA"/>
</dbReference>
<reference evidence="2 3" key="1">
    <citation type="submission" date="2018-03" db="EMBL/GenBank/DDBJ databases">
        <title>Non-Typhoidal Salmonella genome sequencing and assembly.</title>
        <authorList>
            <person name="Matchawe C."/>
        </authorList>
    </citation>
    <scope>NUCLEOTIDE SEQUENCE [LARGE SCALE GENOMIC DNA]</scope>
    <source>
        <strain evidence="2 3">22sa</strain>
    </source>
</reference>
<feature type="compositionally biased region" description="Basic and acidic residues" evidence="1">
    <location>
        <begin position="1"/>
        <end position="23"/>
    </location>
</feature>
<feature type="region of interest" description="Disordered" evidence="1">
    <location>
        <begin position="1"/>
        <end position="48"/>
    </location>
</feature>
<dbReference type="InterPro" id="IPR019626">
    <property type="entry name" value="Stress-induced_KGG_rpt"/>
</dbReference>